<evidence type="ECO:0000256" key="1">
    <source>
        <dbReference type="SAM" id="MobiDB-lite"/>
    </source>
</evidence>
<reference evidence="2" key="1">
    <citation type="journal article" date="2015" name="Nature">
        <title>Complex archaea that bridge the gap between prokaryotes and eukaryotes.</title>
        <authorList>
            <person name="Spang A."/>
            <person name="Saw J.H."/>
            <person name="Jorgensen S.L."/>
            <person name="Zaremba-Niedzwiedzka K."/>
            <person name="Martijn J."/>
            <person name="Lind A.E."/>
            <person name="van Eijk R."/>
            <person name="Schleper C."/>
            <person name="Guy L."/>
            <person name="Ettema T.J."/>
        </authorList>
    </citation>
    <scope>NUCLEOTIDE SEQUENCE</scope>
</reference>
<comment type="caution">
    <text evidence="2">The sequence shown here is derived from an EMBL/GenBank/DDBJ whole genome shotgun (WGS) entry which is preliminary data.</text>
</comment>
<dbReference type="AlphaFoldDB" id="A0A0F9E814"/>
<sequence>TKFQQTCQKLMLKGHDYGVIPGTQKPTLLKPGAEKITKILGLSDQYEVTQRTEDWDRGFFHYEVKCTLCHLGSGAVISEGLGSCNSMESKYRYRWLWSSDLPPDFDRDKAVKRWVGLKSGSKSPQFRFDNEDIYSQVNTLLKMAGKRSLVDAALHAGRLSDLFTQDIEDMNIDKVEGGEPTKTAPNLDEPEVHHCEEHDCDFELKHGRYGDFYSHPLPGKNNWCKEKKKKEEPSPVEETSPEPPPEATGETTEPLEPPNSLIDMDWLSESLKNLEDNKVSGWDKVSILGYMKVTYKVEAETALEAASKLDKGQAAHFVKGVEAALALI</sequence>
<proteinExistence type="predicted"/>
<feature type="compositionally biased region" description="Basic and acidic residues" evidence="1">
    <location>
        <begin position="223"/>
        <end position="233"/>
    </location>
</feature>
<protein>
    <submittedName>
        <fullName evidence="2">Uncharacterized protein</fullName>
    </submittedName>
</protein>
<feature type="non-terminal residue" evidence="2">
    <location>
        <position position="1"/>
    </location>
</feature>
<evidence type="ECO:0000313" key="2">
    <source>
        <dbReference type="EMBL" id="KKL70094.1"/>
    </source>
</evidence>
<name>A0A0F9E814_9ZZZZ</name>
<gene>
    <name evidence="2" type="ORF">LCGC14_2108320</name>
</gene>
<accession>A0A0F9E814</accession>
<dbReference type="EMBL" id="LAZR01025998">
    <property type="protein sequence ID" value="KKL70094.1"/>
    <property type="molecule type" value="Genomic_DNA"/>
</dbReference>
<organism evidence="2">
    <name type="scientific">marine sediment metagenome</name>
    <dbReference type="NCBI Taxonomy" id="412755"/>
    <lineage>
        <taxon>unclassified sequences</taxon>
        <taxon>metagenomes</taxon>
        <taxon>ecological metagenomes</taxon>
    </lineage>
</organism>
<feature type="region of interest" description="Disordered" evidence="1">
    <location>
        <begin position="221"/>
        <end position="260"/>
    </location>
</feature>